<sequence length="137" mass="15436">MTKEKRIKGPQIENRLKVDIEECSQKGIGNPEALGSGQTVTVTPSQTLQISRKVQTKIFRMTDDLDAFQNISLTIDVRGDCRDQQGTKCDCKRGSMPSSPDNPFMVPVEFSITNIHGTFFTTHMRPFLIQDHLQAYC</sequence>
<comment type="caution">
    <text evidence="1">The sequence shown here is derived from an EMBL/GenBank/DDBJ whole genome shotgun (WGS) entry which is preliminary data.</text>
</comment>
<keyword evidence="2" id="KW-1185">Reference proteome</keyword>
<dbReference type="AlphaFoldDB" id="A0AA40KXG8"/>
<gene>
    <name evidence="1" type="ORF">K0M31_001255</name>
</gene>
<evidence type="ECO:0000313" key="2">
    <source>
        <dbReference type="Proteomes" id="UP001177670"/>
    </source>
</evidence>
<accession>A0AA40KXG8</accession>
<organism evidence="1 2">
    <name type="scientific">Melipona bicolor</name>
    <dbReference type="NCBI Taxonomy" id="60889"/>
    <lineage>
        <taxon>Eukaryota</taxon>
        <taxon>Metazoa</taxon>
        <taxon>Ecdysozoa</taxon>
        <taxon>Arthropoda</taxon>
        <taxon>Hexapoda</taxon>
        <taxon>Insecta</taxon>
        <taxon>Pterygota</taxon>
        <taxon>Neoptera</taxon>
        <taxon>Endopterygota</taxon>
        <taxon>Hymenoptera</taxon>
        <taxon>Apocrita</taxon>
        <taxon>Aculeata</taxon>
        <taxon>Apoidea</taxon>
        <taxon>Anthophila</taxon>
        <taxon>Apidae</taxon>
        <taxon>Melipona</taxon>
    </lineage>
</organism>
<protein>
    <submittedName>
        <fullName evidence="1">Uncharacterized protein</fullName>
    </submittedName>
</protein>
<dbReference type="Proteomes" id="UP001177670">
    <property type="component" value="Unassembled WGS sequence"/>
</dbReference>
<evidence type="ECO:0000313" key="1">
    <source>
        <dbReference type="EMBL" id="KAK1136714.1"/>
    </source>
</evidence>
<proteinExistence type="predicted"/>
<reference evidence="1" key="1">
    <citation type="submission" date="2021-10" db="EMBL/GenBank/DDBJ databases">
        <title>Melipona bicolor Genome sequencing and assembly.</title>
        <authorList>
            <person name="Araujo N.S."/>
            <person name="Arias M.C."/>
        </authorList>
    </citation>
    <scope>NUCLEOTIDE SEQUENCE</scope>
    <source>
        <strain evidence="1">USP_2M_L1-L4_2017</strain>
        <tissue evidence="1">Whole body</tissue>
    </source>
</reference>
<dbReference type="EMBL" id="JAHYIQ010000001">
    <property type="protein sequence ID" value="KAK1136714.1"/>
    <property type="molecule type" value="Genomic_DNA"/>
</dbReference>
<name>A0AA40KXG8_9HYME</name>